<keyword evidence="2" id="KW-1185">Reference proteome</keyword>
<organism evidence="1 2">
    <name type="scientific">Arthrobacter terricola</name>
    <dbReference type="NCBI Taxonomy" id="2547396"/>
    <lineage>
        <taxon>Bacteria</taxon>
        <taxon>Bacillati</taxon>
        <taxon>Actinomycetota</taxon>
        <taxon>Actinomycetes</taxon>
        <taxon>Micrococcales</taxon>
        <taxon>Micrococcaceae</taxon>
        <taxon>Arthrobacter</taxon>
    </lineage>
</organism>
<reference evidence="1 2" key="1">
    <citation type="submission" date="2019-03" db="EMBL/GenBank/DDBJ databases">
        <title>Whole genome sequence of Arthrobacter sp JH1-1.</title>
        <authorList>
            <person name="Trinh H.N."/>
        </authorList>
    </citation>
    <scope>NUCLEOTIDE SEQUENCE [LARGE SCALE GENOMIC DNA]</scope>
    <source>
        <strain evidence="1 2">JH1-1</strain>
    </source>
</reference>
<proteinExistence type="predicted"/>
<name>A0A4R5KLZ6_9MICC</name>
<sequence>MSKFRTGDRVSTTHGVGTIRDIKGSFEPYLVEHDAWRGGHSGGSASDVHVADDSGWWYGEGEISIIEGDTTKVARRTFKLIKDTPIHKKGTLFQEQCDDGTQPYIVLNPAKYDDFSIKDRKLVEEQPQWFVEVLQVEPQYMTREELDKWEAFKAAQPAKSRKVLVADTQSKPEVTKKANTLSDEHLAKFVRVYNSSRTTKSTADKMKINVGSVHAYKHIALRRGHTLKTMKRAKAAQKSA</sequence>
<dbReference type="EMBL" id="SMRU01000012">
    <property type="protein sequence ID" value="TDF95607.1"/>
    <property type="molecule type" value="Genomic_DNA"/>
</dbReference>
<evidence type="ECO:0000313" key="2">
    <source>
        <dbReference type="Proteomes" id="UP000295511"/>
    </source>
</evidence>
<evidence type="ECO:0000313" key="1">
    <source>
        <dbReference type="EMBL" id="TDF95607.1"/>
    </source>
</evidence>
<dbReference type="AlphaFoldDB" id="A0A4R5KLZ6"/>
<dbReference type="RefSeq" id="WP_133204338.1">
    <property type="nucleotide sequence ID" value="NZ_SMRU01000012.1"/>
</dbReference>
<dbReference type="Proteomes" id="UP000295511">
    <property type="component" value="Unassembled WGS sequence"/>
</dbReference>
<comment type="caution">
    <text evidence="1">The sequence shown here is derived from an EMBL/GenBank/DDBJ whole genome shotgun (WGS) entry which is preliminary data.</text>
</comment>
<accession>A0A4R5KLZ6</accession>
<gene>
    <name evidence="1" type="ORF">E1809_11310</name>
</gene>
<protein>
    <submittedName>
        <fullName evidence="1">Uncharacterized protein</fullName>
    </submittedName>
</protein>
<dbReference type="OrthoDB" id="9926583at2"/>